<evidence type="ECO:0000256" key="5">
    <source>
        <dbReference type="ARBA" id="ARBA00023136"/>
    </source>
</evidence>
<keyword evidence="2" id="KW-1003">Cell membrane</keyword>
<evidence type="ECO:0000259" key="7">
    <source>
        <dbReference type="Pfam" id="PF00892"/>
    </source>
</evidence>
<sequence length="307" mass="33619">MQKKNLFLGLLILGTAFWGIAFPVTKMAMGNFSQTTFLFYRFLAATIVLAVIFFKYVRAATHAVIAHGAALAIPLVFGIQLQTLGIKHTSASQCAFVAGMSVVIIPVMKMFFYKTTVLPRIWLAALIALAGLFVISIKENFTINIGDVYTITGAFGFAVYLIQVEKYARSKEILPVIVPMFATCTLVTGGLALIDPAANWFPQSNAFWLGTIFCALFSTAYMYTVSNLSQKYISAERVAIIYLFEPVFAAIAAFLMLGENLTWRLFIGGSLIIIATLIAEMKVGKPVSEKIESLSSSPGPDWPDEDL</sequence>
<proteinExistence type="predicted"/>
<keyword evidence="5 6" id="KW-0472">Membrane</keyword>
<name>A0A1T4QC66_9BACT</name>
<feature type="transmembrane region" description="Helical" evidence="6">
    <location>
        <begin position="64"/>
        <end position="84"/>
    </location>
</feature>
<dbReference type="InterPro" id="IPR051258">
    <property type="entry name" value="Diverse_Substrate_Transporter"/>
</dbReference>
<accession>A0A1T4QC66</accession>
<keyword evidence="3 6" id="KW-0812">Transmembrane</keyword>
<organism evidence="8 9">
    <name type="scientific">Sediminibacterium ginsengisoli</name>
    <dbReference type="NCBI Taxonomy" id="413434"/>
    <lineage>
        <taxon>Bacteria</taxon>
        <taxon>Pseudomonadati</taxon>
        <taxon>Bacteroidota</taxon>
        <taxon>Chitinophagia</taxon>
        <taxon>Chitinophagales</taxon>
        <taxon>Chitinophagaceae</taxon>
        <taxon>Sediminibacterium</taxon>
    </lineage>
</organism>
<protein>
    <submittedName>
        <fullName evidence="8">Permease of the drug/metabolite transporter (DMT) superfamily</fullName>
    </submittedName>
</protein>
<evidence type="ECO:0000313" key="8">
    <source>
        <dbReference type="EMBL" id="SKA00808.1"/>
    </source>
</evidence>
<feature type="transmembrane region" description="Helical" evidence="6">
    <location>
        <begin position="90"/>
        <end position="108"/>
    </location>
</feature>
<dbReference type="AlphaFoldDB" id="A0A1T4QC66"/>
<feature type="transmembrane region" description="Helical" evidence="6">
    <location>
        <begin position="206"/>
        <end position="226"/>
    </location>
</feature>
<feature type="transmembrane region" description="Helical" evidence="6">
    <location>
        <begin position="37"/>
        <end position="57"/>
    </location>
</feature>
<dbReference type="RefSeq" id="WP_078831958.1">
    <property type="nucleotide sequence ID" value="NZ_FUWH01000008.1"/>
</dbReference>
<dbReference type="STRING" id="413434.SAMN04488132_10812"/>
<dbReference type="InterPro" id="IPR037185">
    <property type="entry name" value="EmrE-like"/>
</dbReference>
<dbReference type="PANTHER" id="PTHR42920:SF5">
    <property type="entry name" value="EAMA DOMAIN-CONTAINING PROTEIN"/>
    <property type="match status" value="1"/>
</dbReference>
<dbReference type="EMBL" id="FUWH01000008">
    <property type="protein sequence ID" value="SKA00808.1"/>
    <property type="molecule type" value="Genomic_DNA"/>
</dbReference>
<dbReference type="GO" id="GO:0005886">
    <property type="term" value="C:plasma membrane"/>
    <property type="evidence" value="ECO:0007669"/>
    <property type="project" value="UniProtKB-SubCell"/>
</dbReference>
<evidence type="ECO:0000313" key="9">
    <source>
        <dbReference type="Proteomes" id="UP000190888"/>
    </source>
</evidence>
<gene>
    <name evidence="8" type="ORF">SAMN04488132_10812</name>
</gene>
<dbReference type="OrthoDB" id="9150437at2"/>
<comment type="subcellular location">
    <subcellularLocation>
        <location evidence="1">Cell membrane</location>
        <topology evidence="1">Multi-pass membrane protein</topology>
    </subcellularLocation>
</comment>
<evidence type="ECO:0000256" key="1">
    <source>
        <dbReference type="ARBA" id="ARBA00004651"/>
    </source>
</evidence>
<evidence type="ECO:0000256" key="6">
    <source>
        <dbReference type="SAM" id="Phobius"/>
    </source>
</evidence>
<dbReference type="Proteomes" id="UP000190888">
    <property type="component" value="Unassembled WGS sequence"/>
</dbReference>
<feature type="domain" description="EamA" evidence="7">
    <location>
        <begin position="10"/>
        <end position="136"/>
    </location>
</feature>
<dbReference type="PANTHER" id="PTHR42920">
    <property type="entry name" value="OS03G0707200 PROTEIN-RELATED"/>
    <property type="match status" value="1"/>
</dbReference>
<dbReference type="InterPro" id="IPR000620">
    <property type="entry name" value="EamA_dom"/>
</dbReference>
<feature type="transmembrane region" description="Helical" evidence="6">
    <location>
        <begin position="143"/>
        <end position="162"/>
    </location>
</feature>
<evidence type="ECO:0000256" key="4">
    <source>
        <dbReference type="ARBA" id="ARBA00022989"/>
    </source>
</evidence>
<feature type="transmembrane region" description="Helical" evidence="6">
    <location>
        <begin position="120"/>
        <end position="137"/>
    </location>
</feature>
<feature type="transmembrane region" description="Helical" evidence="6">
    <location>
        <begin position="174"/>
        <end position="194"/>
    </location>
</feature>
<keyword evidence="4 6" id="KW-1133">Transmembrane helix</keyword>
<feature type="transmembrane region" description="Helical" evidence="6">
    <location>
        <begin position="263"/>
        <end position="281"/>
    </location>
</feature>
<evidence type="ECO:0000256" key="2">
    <source>
        <dbReference type="ARBA" id="ARBA00022475"/>
    </source>
</evidence>
<dbReference type="SUPFAM" id="SSF103481">
    <property type="entry name" value="Multidrug resistance efflux transporter EmrE"/>
    <property type="match status" value="2"/>
</dbReference>
<feature type="transmembrane region" description="Helical" evidence="6">
    <location>
        <begin position="238"/>
        <end position="257"/>
    </location>
</feature>
<feature type="domain" description="EamA" evidence="7">
    <location>
        <begin position="145"/>
        <end position="278"/>
    </location>
</feature>
<keyword evidence="9" id="KW-1185">Reference proteome</keyword>
<dbReference type="Pfam" id="PF00892">
    <property type="entry name" value="EamA"/>
    <property type="match status" value="2"/>
</dbReference>
<evidence type="ECO:0000256" key="3">
    <source>
        <dbReference type="ARBA" id="ARBA00022692"/>
    </source>
</evidence>
<reference evidence="8 9" key="1">
    <citation type="submission" date="2017-02" db="EMBL/GenBank/DDBJ databases">
        <authorList>
            <person name="Peterson S.W."/>
        </authorList>
    </citation>
    <scope>NUCLEOTIDE SEQUENCE [LARGE SCALE GENOMIC DNA]</scope>
    <source>
        <strain evidence="8 9">DSM 22335</strain>
    </source>
</reference>